<feature type="region of interest" description="Disordered" evidence="8">
    <location>
        <begin position="77"/>
        <end position="97"/>
    </location>
</feature>
<organism evidence="10">
    <name type="scientific">uncultured Nocardioidaceae bacterium</name>
    <dbReference type="NCBI Taxonomy" id="253824"/>
    <lineage>
        <taxon>Bacteria</taxon>
        <taxon>Bacillati</taxon>
        <taxon>Actinomycetota</taxon>
        <taxon>Actinomycetes</taxon>
        <taxon>Propionibacteriales</taxon>
        <taxon>Nocardioidaceae</taxon>
        <taxon>environmental samples</taxon>
    </lineage>
</organism>
<feature type="transmembrane region" description="Helical" evidence="9">
    <location>
        <begin position="403"/>
        <end position="428"/>
    </location>
</feature>
<feature type="transmembrane region" description="Helical" evidence="9">
    <location>
        <begin position="172"/>
        <end position="193"/>
    </location>
</feature>
<feature type="transmembrane region" description="Helical" evidence="9">
    <location>
        <begin position="359"/>
        <end position="383"/>
    </location>
</feature>
<evidence type="ECO:0000256" key="7">
    <source>
        <dbReference type="ARBA" id="ARBA00023136"/>
    </source>
</evidence>
<feature type="compositionally biased region" description="Low complexity" evidence="8">
    <location>
        <begin position="451"/>
        <end position="461"/>
    </location>
</feature>
<name>A0A6J4MNS5_9ACTN</name>
<feature type="region of interest" description="Disordered" evidence="8">
    <location>
        <begin position="1"/>
        <end position="54"/>
    </location>
</feature>
<feature type="compositionally biased region" description="Gly residues" evidence="8">
    <location>
        <begin position="15"/>
        <end position="25"/>
    </location>
</feature>
<keyword evidence="7 9" id="KW-0472">Membrane</keyword>
<dbReference type="PANTHER" id="PTHR21716">
    <property type="entry name" value="TRANSMEMBRANE PROTEIN"/>
    <property type="match status" value="1"/>
</dbReference>
<comment type="subcellular location">
    <subcellularLocation>
        <location evidence="1">Cell membrane</location>
        <topology evidence="1">Multi-pass membrane protein</topology>
    </subcellularLocation>
</comment>
<feature type="compositionally biased region" description="Basic and acidic residues" evidence="8">
    <location>
        <begin position="475"/>
        <end position="488"/>
    </location>
</feature>
<keyword evidence="4" id="KW-1003">Cell membrane</keyword>
<evidence type="ECO:0000256" key="5">
    <source>
        <dbReference type="ARBA" id="ARBA00022692"/>
    </source>
</evidence>
<evidence type="ECO:0000256" key="2">
    <source>
        <dbReference type="ARBA" id="ARBA00009773"/>
    </source>
</evidence>
<feature type="transmembrane region" description="Helical" evidence="9">
    <location>
        <begin position="258"/>
        <end position="280"/>
    </location>
</feature>
<keyword evidence="3" id="KW-0813">Transport</keyword>
<sequence length="508" mass="52759">MERGSSTPAARLGQVAGGSGAGRGWLGRLRHRDEPAPPDAAQGGPDGGGPAPLTEEQFERRFSAQFHKAWAQHWGELRSDRRQDDGSTRVPSISPGESNFRRAEVPHGVDLAAAWSWRLLVIVAAGFLVAKAVGFLSLVVMPVVIALFLAALVQPVVALLTRFFPRGTATALVLVGVLGVLGLMLTFATQQVVQGANDLSGQVVNGLDQIRTWLQDGPLNASDAQIEDAINEAQAAVTSSNAEIVKRLTEVSSTVGHVVAGFFIVLFSFYFFLADGRAIWAWVVRLFPRAARARVDASGQVAWLSLTAFVRATVLVALVDAIGIMVVAAVLKVPFVVAIGVLVFLTSFIPMVGATVSGVVAVLVALVAQGPITALLMLAGVIAVQQLEAQVLQPFLLGRMVRVHPLAVILAVASGVYLAGIAGALVAVPLAASVNAVVVYLASTPPGTEEPGGADVVRAGPAGDGGPDPGAGDPKGADGDQRGVRAEDIDVGPFGDEVEPTTPAERHS</sequence>
<dbReference type="GO" id="GO:0005886">
    <property type="term" value="C:plasma membrane"/>
    <property type="evidence" value="ECO:0007669"/>
    <property type="project" value="UniProtKB-SubCell"/>
</dbReference>
<evidence type="ECO:0000256" key="8">
    <source>
        <dbReference type="SAM" id="MobiDB-lite"/>
    </source>
</evidence>
<reference evidence="10" key="1">
    <citation type="submission" date="2020-02" db="EMBL/GenBank/DDBJ databases">
        <authorList>
            <person name="Meier V. D."/>
        </authorList>
    </citation>
    <scope>NUCLEOTIDE SEQUENCE</scope>
    <source>
        <strain evidence="10">AVDCRST_MAG36</strain>
    </source>
</reference>
<evidence type="ECO:0000256" key="3">
    <source>
        <dbReference type="ARBA" id="ARBA00022448"/>
    </source>
</evidence>
<accession>A0A6J4MNS5</accession>
<feature type="transmembrane region" description="Helical" evidence="9">
    <location>
        <begin position="333"/>
        <end position="352"/>
    </location>
</feature>
<evidence type="ECO:0000256" key="6">
    <source>
        <dbReference type="ARBA" id="ARBA00022989"/>
    </source>
</evidence>
<comment type="similarity">
    <text evidence="2">Belongs to the autoinducer-2 exporter (AI-2E) (TC 2.A.86) family.</text>
</comment>
<proteinExistence type="inferred from homology"/>
<dbReference type="GO" id="GO:0055085">
    <property type="term" value="P:transmembrane transport"/>
    <property type="evidence" value="ECO:0007669"/>
    <property type="project" value="TreeGrafter"/>
</dbReference>
<evidence type="ECO:0000256" key="9">
    <source>
        <dbReference type="SAM" id="Phobius"/>
    </source>
</evidence>
<evidence type="ECO:0000256" key="4">
    <source>
        <dbReference type="ARBA" id="ARBA00022475"/>
    </source>
</evidence>
<dbReference type="Pfam" id="PF01594">
    <property type="entry name" value="AI-2E_transport"/>
    <property type="match status" value="1"/>
</dbReference>
<keyword evidence="5 9" id="KW-0812">Transmembrane</keyword>
<evidence type="ECO:0000313" key="10">
    <source>
        <dbReference type="EMBL" id="CAA9364796.1"/>
    </source>
</evidence>
<gene>
    <name evidence="10" type="ORF">AVDCRST_MAG36-2977</name>
</gene>
<dbReference type="InterPro" id="IPR002549">
    <property type="entry name" value="AI-2E-like"/>
</dbReference>
<dbReference type="EMBL" id="CADCUH010000191">
    <property type="protein sequence ID" value="CAA9364796.1"/>
    <property type="molecule type" value="Genomic_DNA"/>
</dbReference>
<protein>
    <submittedName>
        <fullName evidence="10">FIG01121868: Possible membrane protein, Rv0205</fullName>
    </submittedName>
</protein>
<evidence type="ECO:0000256" key="1">
    <source>
        <dbReference type="ARBA" id="ARBA00004651"/>
    </source>
</evidence>
<feature type="transmembrane region" description="Helical" evidence="9">
    <location>
        <begin position="135"/>
        <end position="160"/>
    </location>
</feature>
<feature type="region of interest" description="Disordered" evidence="8">
    <location>
        <begin position="447"/>
        <end position="508"/>
    </location>
</feature>
<dbReference type="PANTHER" id="PTHR21716:SF53">
    <property type="entry name" value="PERMEASE PERM-RELATED"/>
    <property type="match status" value="1"/>
</dbReference>
<dbReference type="AlphaFoldDB" id="A0A6J4MNS5"/>
<keyword evidence="6 9" id="KW-1133">Transmembrane helix</keyword>
<feature type="compositionally biased region" description="Basic and acidic residues" evidence="8">
    <location>
        <begin position="77"/>
        <end position="87"/>
    </location>
</feature>
<feature type="transmembrane region" description="Helical" evidence="9">
    <location>
        <begin position="301"/>
        <end position="327"/>
    </location>
</feature>